<keyword evidence="1" id="KW-1133">Transmembrane helix</keyword>
<name>A0A8X7X075_POLSE</name>
<dbReference type="EMBL" id="JAATIS010005477">
    <property type="protein sequence ID" value="KAG2458800.1"/>
    <property type="molecule type" value="Genomic_DNA"/>
</dbReference>
<dbReference type="AlphaFoldDB" id="A0A8X7X075"/>
<feature type="non-terminal residue" evidence="2">
    <location>
        <position position="1"/>
    </location>
</feature>
<protein>
    <submittedName>
        <fullName evidence="2">RBMS1 protein</fullName>
    </submittedName>
</protein>
<keyword evidence="1" id="KW-0472">Membrane</keyword>
<keyword evidence="3" id="KW-1185">Reference proteome</keyword>
<sequence>MGKVWQQQMYPQYAFYYPQYLQAKTDQRKFRLGTKTSLPVLEPRCHFWSQPHHLCFQPPRTSLLFPPSRYVTSISSPEDDTSGSRYVTSISSPQGRHFWFPSDDIISCFPSISAPCFLIAIVLFYGLICIP</sequence>
<organism evidence="2 3">
    <name type="scientific">Polypterus senegalus</name>
    <name type="common">Senegal bichir</name>
    <dbReference type="NCBI Taxonomy" id="55291"/>
    <lineage>
        <taxon>Eukaryota</taxon>
        <taxon>Metazoa</taxon>
        <taxon>Chordata</taxon>
        <taxon>Craniata</taxon>
        <taxon>Vertebrata</taxon>
        <taxon>Euteleostomi</taxon>
        <taxon>Actinopterygii</taxon>
        <taxon>Polypteriformes</taxon>
        <taxon>Polypteridae</taxon>
        <taxon>Polypterus</taxon>
    </lineage>
</organism>
<reference evidence="2 3" key="1">
    <citation type="journal article" date="2021" name="Cell">
        <title>Tracing the genetic footprints of vertebrate landing in non-teleost ray-finned fishes.</title>
        <authorList>
            <person name="Bi X."/>
            <person name="Wang K."/>
            <person name="Yang L."/>
            <person name="Pan H."/>
            <person name="Jiang H."/>
            <person name="Wei Q."/>
            <person name="Fang M."/>
            <person name="Yu H."/>
            <person name="Zhu C."/>
            <person name="Cai Y."/>
            <person name="He Y."/>
            <person name="Gan X."/>
            <person name="Zeng H."/>
            <person name="Yu D."/>
            <person name="Zhu Y."/>
            <person name="Jiang H."/>
            <person name="Qiu Q."/>
            <person name="Yang H."/>
            <person name="Zhang Y.E."/>
            <person name="Wang W."/>
            <person name="Zhu M."/>
            <person name="He S."/>
            <person name="Zhang G."/>
        </authorList>
    </citation>
    <scope>NUCLEOTIDE SEQUENCE [LARGE SCALE GENOMIC DNA]</scope>
    <source>
        <strain evidence="2">Bchr_013</strain>
    </source>
</reference>
<evidence type="ECO:0000313" key="3">
    <source>
        <dbReference type="Proteomes" id="UP000886611"/>
    </source>
</evidence>
<feature type="transmembrane region" description="Helical" evidence="1">
    <location>
        <begin position="105"/>
        <end position="128"/>
    </location>
</feature>
<evidence type="ECO:0000256" key="1">
    <source>
        <dbReference type="SAM" id="Phobius"/>
    </source>
</evidence>
<keyword evidence="1" id="KW-0812">Transmembrane</keyword>
<accession>A0A8X7X075</accession>
<feature type="non-terminal residue" evidence="2">
    <location>
        <position position="131"/>
    </location>
</feature>
<proteinExistence type="predicted"/>
<dbReference type="Proteomes" id="UP000886611">
    <property type="component" value="Unassembled WGS sequence"/>
</dbReference>
<comment type="caution">
    <text evidence="2">The sequence shown here is derived from an EMBL/GenBank/DDBJ whole genome shotgun (WGS) entry which is preliminary data.</text>
</comment>
<evidence type="ECO:0000313" key="2">
    <source>
        <dbReference type="EMBL" id="KAG2458800.1"/>
    </source>
</evidence>
<gene>
    <name evidence="2" type="primary">Rbms1_1</name>
    <name evidence="2" type="ORF">GTO96_0019851</name>
</gene>